<dbReference type="AlphaFoldDB" id="A0A401STM0"/>
<sequence>MTLLQHVKTARVDQTPSSVSRSLGKAVELRCTVKGESTGYMFWYRQYPGKELQLMFYSAAAGNVNKEGAADGFTATRPSGSDFNLESRNLQAHDSAVYYCAWSIHSDSERWSSSAKTPKTAGSSCQRHRCPVEDSAKRHLLALPI</sequence>
<proteinExistence type="predicted"/>
<dbReference type="PANTHER" id="PTHR23268">
    <property type="entry name" value="T-CELL RECEPTOR BETA CHAIN"/>
    <property type="match status" value="1"/>
</dbReference>
<evidence type="ECO:0000313" key="5">
    <source>
        <dbReference type="Proteomes" id="UP000287033"/>
    </source>
</evidence>
<evidence type="ECO:0000256" key="1">
    <source>
        <dbReference type="ARBA" id="ARBA00022729"/>
    </source>
</evidence>
<dbReference type="InterPro" id="IPR007110">
    <property type="entry name" value="Ig-like_dom"/>
</dbReference>
<protein>
    <recommendedName>
        <fullName evidence="3">Ig-like domain-containing protein</fullName>
    </recommendedName>
</protein>
<dbReference type="Pfam" id="PF07686">
    <property type="entry name" value="V-set"/>
    <property type="match status" value="1"/>
</dbReference>
<keyword evidence="2" id="KW-0391">Immunity</keyword>
<dbReference type="GO" id="GO:0002376">
    <property type="term" value="P:immune system process"/>
    <property type="evidence" value="ECO:0007669"/>
    <property type="project" value="UniProtKB-KW"/>
</dbReference>
<dbReference type="OrthoDB" id="9049585at2759"/>
<comment type="caution">
    <text evidence="4">The sequence shown here is derived from an EMBL/GenBank/DDBJ whole genome shotgun (WGS) entry which is preliminary data.</text>
</comment>
<dbReference type="SMART" id="SM00406">
    <property type="entry name" value="IGv"/>
    <property type="match status" value="1"/>
</dbReference>
<dbReference type="SUPFAM" id="SSF48726">
    <property type="entry name" value="Immunoglobulin"/>
    <property type="match status" value="1"/>
</dbReference>
<evidence type="ECO:0000256" key="2">
    <source>
        <dbReference type="ARBA" id="ARBA00022859"/>
    </source>
</evidence>
<dbReference type="Proteomes" id="UP000287033">
    <property type="component" value="Unassembled WGS sequence"/>
</dbReference>
<dbReference type="PROSITE" id="PS50835">
    <property type="entry name" value="IG_LIKE"/>
    <property type="match status" value="1"/>
</dbReference>
<keyword evidence="5" id="KW-1185">Reference proteome</keyword>
<accession>A0A401STM0</accession>
<dbReference type="PANTHER" id="PTHR23268:SF31">
    <property type="entry name" value="T CELL RECEPTOR BETA VARIABLE 30"/>
    <property type="match status" value="1"/>
</dbReference>
<keyword evidence="1" id="KW-0732">Signal</keyword>
<dbReference type="InterPro" id="IPR036179">
    <property type="entry name" value="Ig-like_dom_sf"/>
</dbReference>
<name>A0A401STM0_CHIPU</name>
<evidence type="ECO:0000313" key="4">
    <source>
        <dbReference type="EMBL" id="GCC33716.1"/>
    </source>
</evidence>
<dbReference type="InterPro" id="IPR013106">
    <property type="entry name" value="Ig_V-set"/>
</dbReference>
<dbReference type="InterPro" id="IPR013783">
    <property type="entry name" value="Ig-like_fold"/>
</dbReference>
<organism evidence="4 5">
    <name type="scientific">Chiloscyllium punctatum</name>
    <name type="common">Brownbanded bambooshark</name>
    <name type="synonym">Hemiscyllium punctatum</name>
    <dbReference type="NCBI Taxonomy" id="137246"/>
    <lineage>
        <taxon>Eukaryota</taxon>
        <taxon>Metazoa</taxon>
        <taxon>Chordata</taxon>
        <taxon>Craniata</taxon>
        <taxon>Vertebrata</taxon>
        <taxon>Chondrichthyes</taxon>
        <taxon>Elasmobranchii</taxon>
        <taxon>Galeomorphii</taxon>
        <taxon>Galeoidea</taxon>
        <taxon>Orectolobiformes</taxon>
        <taxon>Hemiscylliidae</taxon>
        <taxon>Chiloscyllium</taxon>
    </lineage>
</organism>
<dbReference type="CDD" id="cd00099">
    <property type="entry name" value="IgV"/>
    <property type="match status" value="1"/>
</dbReference>
<dbReference type="Gene3D" id="2.60.40.10">
    <property type="entry name" value="Immunoglobulins"/>
    <property type="match status" value="1"/>
</dbReference>
<dbReference type="STRING" id="137246.A0A401STM0"/>
<dbReference type="InterPro" id="IPR050413">
    <property type="entry name" value="TCR_beta_variable"/>
</dbReference>
<reference evidence="4 5" key="1">
    <citation type="journal article" date="2018" name="Nat. Ecol. Evol.">
        <title>Shark genomes provide insights into elasmobranch evolution and the origin of vertebrates.</title>
        <authorList>
            <person name="Hara Y"/>
            <person name="Yamaguchi K"/>
            <person name="Onimaru K"/>
            <person name="Kadota M"/>
            <person name="Koyanagi M"/>
            <person name="Keeley SD"/>
            <person name="Tatsumi K"/>
            <person name="Tanaka K"/>
            <person name="Motone F"/>
            <person name="Kageyama Y"/>
            <person name="Nozu R"/>
            <person name="Adachi N"/>
            <person name="Nishimura O"/>
            <person name="Nakagawa R"/>
            <person name="Tanegashima C"/>
            <person name="Kiyatake I"/>
            <person name="Matsumoto R"/>
            <person name="Murakumo K"/>
            <person name="Nishida K"/>
            <person name="Terakita A"/>
            <person name="Kuratani S"/>
            <person name="Sato K"/>
            <person name="Hyodo S Kuraku.S."/>
        </authorList>
    </citation>
    <scope>NUCLEOTIDE SEQUENCE [LARGE SCALE GENOMIC DNA]</scope>
</reference>
<gene>
    <name evidence="4" type="ORF">chiPu_0012186</name>
</gene>
<dbReference type="GO" id="GO:0005886">
    <property type="term" value="C:plasma membrane"/>
    <property type="evidence" value="ECO:0007669"/>
    <property type="project" value="TreeGrafter"/>
</dbReference>
<dbReference type="OMA" id="RCAQDMN"/>
<dbReference type="EMBL" id="BEZZ01000538">
    <property type="protein sequence ID" value="GCC33716.1"/>
    <property type="molecule type" value="Genomic_DNA"/>
</dbReference>
<feature type="domain" description="Ig-like" evidence="3">
    <location>
        <begin position="10"/>
        <end position="100"/>
    </location>
</feature>
<dbReference type="GO" id="GO:0007166">
    <property type="term" value="P:cell surface receptor signaling pathway"/>
    <property type="evidence" value="ECO:0007669"/>
    <property type="project" value="TreeGrafter"/>
</dbReference>
<evidence type="ECO:0000259" key="3">
    <source>
        <dbReference type="PROSITE" id="PS50835"/>
    </source>
</evidence>